<evidence type="ECO:0000313" key="1">
    <source>
        <dbReference type="EMBL" id="ACL34560.1"/>
    </source>
</evidence>
<geneLocation type="plasmid" evidence="1 2">
    <name>PBr_cp32-5</name>
</geneLocation>
<dbReference type="EMBL" id="CP001303">
    <property type="protein sequence ID" value="ACL34560.1"/>
    <property type="molecule type" value="Genomic_DNA"/>
</dbReference>
<dbReference type="InterPro" id="IPR009791">
    <property type="entry name" value="DUF1357"/>
</dbReference>
<gene>
    <name evidence="1" type="ORF">BGAPBR_V0002</name>
</gene>
<keyword evidence="1" id="KW-0614">Plasmid</keyword>
<accession>B8F0T8</accession>
<proteinExistence type="predicted"/>
<sequence length="122" mass="14377">MIGNEEKEDLQTQLKEEQQVKSDTKVITDGGFEESASLLDSNFDPINFTEFLQAISNTYKQRRSQFYESFLKDRKYKSSSEDQKVERDLKLIELYSKYNELMQSSSFTNEERAILKEKLCSF</sequence>
<evidence type="ECO:0000313" key="2">
    <source>
        <dbReference type="Proteomes" id="UP000006103"/>
    </source>
</evidence>
<name>B8F0T8_BORGR</name>
<dbReference type="Proteomes" id="UP000006103">
    <property type="component" value="Plasmid PBr_cp32-5"/>
</dbReference>
<protein>
    <submittedName>
        <fullName evidence="1">Uncharacterized protein</fullName>
    </submittedName>
</protein>
<reference evidence="1 2" key="1">
    <citation type="journal article" date="2011" name="J. Bacteriol.">
        <title>Whole-genome sequences of two Borrelia afzelii and two Borrelia garinii Lyme disease agent isolates.</title>
        <authorList>
            <person name="Casjens S.R."/>
            <person name="Mongodin E.F."/>
            <person name="Qiu W.-G."/>
            <person name="Dunn J.J."/>
            <person name="Luft B.J."/>
            <person name="Fraser-Liggett C.M."/>
            <person name="Schutzer S.E."/>
        </authorList>
    </citation>
    <scope>NUCLEOTIDE SEQUENCE [LARGE SCALE GENOMIC DNA]</scope>
    <source>
        <strain evidence="1 2">PBr</strain>
    </source>
</reference>
<dbReference type="AlphaFoldDB" id="B8F0T8"/>
<keyword evidence="2" id="KW-1185">Reference proteome</keyword>
<organism evidence="1 2">
    <name type="scientific">Borreliella garinii PBr</name>
    <dbReference type="NCBI Taxonomy" id="498743"/>
    <lineage>
        <taxon>Bacteria</taxon>
        <taxon>Pseudomonadati</taxon>
        <taxon>Spirochaetota</taxon>
        <taxon>Spirochaetia</taxon>
        <taxon>Spirochaetales</taxon>
        <taxon>Borreliaceae</taxon>
        <taxon>Borreliella</taxon>
    </lineage>
</organism>
<dbReference type="Pfam" id="PF07094">
    <property type="entry name" value="DUF1357"/>
    <property type="match status" value="1"/>
</dbReference>